<organism evidence="3">
    <name type="scientific">Menopon gallinae</name>
    <name type="common">poultry shaft louse</name>
    <dbReference type="NCBI Taxonomy" id="328185"/>
    <lineage>
        <taxon>Eukaryota</taxon>
        <taxon>Metazoa</taxon>
        <taxon>Ecdysozoa</taxon>
        <taxon>Arthropoda</taxon>
        <taxon>Hexapoda</taxon>
        <taxon>Insecta</taxon>
        <taxon>Pterygota</taxon>
        <taxon>Neoptera</taxon>
        <taxon>Paraneoptera</taxon>
        <taxon>Psocodea</taxon>
        <taxon>Troctomorpha</taxon>
        <taxon>Phthiraptera</taxon>
        <taxon>Amblycera</taxon>
        <taxon>Menoponidae</taxon>
        <taxon>Menopon</taxon>
    </lineage>
</organism>
<dbReference type="InterPro" id="IPR001660">
    <property type="entry name" value="SAM"/>
</dbReference>
<keyword evidence="1" id="KW-1133">Transmembrane helix</keyword>
<dbReference type="Gene3D" id="1.10.150.50">
    <property type="entry name" value="Transcription Factor, Ets-1"/>
    <property type="match status" value="1"/>
</dbReference>
<evidence type="ECO:0000259" key="2">
    <source>
        <dbReference type="Pfam" id="PF07647"/>
    </source>
</evidence>
<gene>
    <name evidence="3" type="ORF">PYX00_001848</name>
</gene>
<dbReference type="SUPFAM" id="SSF47769">
    <property type="entry name" value="SAM/Pointed domain"/>
    <property type="match status" value="1"/>
</dbReference>
<sequence>MTSSIPYLPISEYERSVRDGLIDEHFEAQDDVRVVPKSDLSEDTNAGDSYSGYVELLLQGMQMEKYVPLFQSIDIGIQTLLKFNNEDLIEIGITDKEDREVFLRCIRDFGDPNSSEKESYPELESNQDDLIMACNVFHHLVEINSHIDLIHFKMSKNGLEDYFVSTHKTALEVMNFVTNHALTQSDRISNILYDGKLDGNNLISSLLKVQNLVILDSLKVKLIMATGRKKKVRNRCMPLIFATAVGVAIGFLCYKRMK</sequence>
<name>A0AAW2IEE3_9NEOP</name>
<dbReference type="Pfam" id="PF07647">
    <property type="entry name" value="SAM_2"/>
    <property type="match status" value="1"/>
</dbReference>
<dbReference type="InterPro" id="IPR013761">
    <property type="entry name" value="SAM/pointed_sf"/>
</dbReference>
<dbReference type="AlphaFoldDB" id="A0AAW2IEE3"/>
<keyword evidence="1" id="KW-0812">Transmembrane</keyword>
<feature type="transmembrane region" description="Helical" evidence="1">
    <location>
        <begin position="237"/>
        <end position="254"/>
    </location>
</feature>
<accession>A0AAW2IEE3</accession>
<evidence type="ECO:0000256" key="1">
    <source>
        <dbReference type="SAM" id="Phobius"/>
    </source>
</evidence>
<keyword evidence="1" id="KW-0472">Membrane</keyword>
<protein>
    <recommendedName>
        <fullName evidence="2">SAM domain-containing protein</fullName>
    </recommendedName>
</protein>
<dbReference type="EMBL" id="JARGDH010000001">
    <property type="protein sequence ID" value="KAL0280614.1"/>
    <property type="molecule type" value="Genomic_DNA"/>
</dbReference>
<reference evidence="3" key="1">
    <citation type="journal article" date="2024" name="Gigascience">
        <title>Chromosome-level genome of the poultry shaft louse Menopon gallinae provides insight into the host-switching and adaptive evolution of parasitic lice.</title>
        <authorList>
            <person name="Xu Y."/>
            <person name="Ma L."/>
            <person name="Liu S."/>
            <person name="Liang Y."/>
            <person name="Liu Q."/>
            <person name="He Z."/>
            <person name="Tian L."/>
            <person name="Duan Y."/>
            <person name="Cai W."/>
            <person name="Li H."/>
            <person name="Song F."/>
        </authorList>
    </citation>
    <scope>NUCLEOTIDE SEQUENCE</scope>
    <source>
        <strain evidence="3">Cailab_2023a</strain>
    </source>
</reference>
<feature type="domain" description="SAM" evidence="2">
    <location>
        <begin position="58"/>
        <end position="108"/>
    </location>
</feature>
<evidence type="ECO:0000313" key="3">
    <source>
        <dbReference type="EMBL" id="KAL0280614.1"/>
    </source>
</evidence>
<comment type="caution">
    <text evidence="3">The sequence shown here is derived from an EMBL/GenBank/DDBJ whole genome shotgun (WGS) entry which is preliminary data.</text>
</comment>
<proteinExistence type="predicted"/>